<sequence length="47" mass="5372">MTHDFAATHIEDRATQFGDGVYEVLAVVKGKLIDSELHFNRLNRSLR</sequence>
<dbReference type="SUPFAM" id="SSF56752">
    <property type="entry name" value="D-aminoacid aminotransferase-like PLP-dependent enzymes"/>
    <property type="match status" value="1"/>
</dbReference>
<dbReference type="InterPro" id="IPR036038">
    <property type="entry name" value="Aminotransferase-like"/>
</dbReference>
<organism evidence="1">
    <name type="scientific">marine metagenome</name>
    <dbReference type="NCBI Taxonomy" id="408172"/>
    <lineage>
        <taxon>unclassified sequences</taxon>
        <taxon>metagenomes</taxon>
        <taxon>ecological metagenomes</taxon>
    </lineage>
</organism>
<accession>A0A383D9P3</accession>
<dbReference type="GO" id="GO:0003824">
    <property type="term" value="F:catalytic activity"/>
    <property type="evidence" value="ECO:0007669"/>
    <property type="project" value="InterPro"/>
</dbReference>
<dbReference type="InterPro" id="IPR043131">
    <property type="entry name" value="BCAT-like_N"/>
</dbReference>
<dbReference type="Gene3D" id="3.30.470.10">
    <property type="match status" value="1"/>
</dbReference>
<name>A0A383D9P3_9ZZZZ</name>
<dbReference type="AlphaFoldDB" id="A0A383D9P3"/>
<proteinExistence type="predicted"/>
<gene>
    <name evidence="1" type="ORF">METZ01_LOCUS493442</name>
</gene>
<feature type="non-terminal residue" evidence="1">
    <location>
        <position position="47"/>
    </location>
</feature>
<reference evidence="1" key="1">
    <citation type="submission" date="2018-05" db="EMBL/GenBank/DDBJ databases">
        <authorList>
            <person name="Lanie J.A."/>
            <person name="Ng W.-L."/>
            <person name="Kazmierczak K.M."/>
            <person name="Andrzejewski T.M."/>
            <person name="Davidsen T.M."/>
            <person name="Wayne K.J."/>
            <person name="Tettelin H."/>
            <person name="Glass J.I."/>
            <person name="Rusch D."/>
            <person name="Podicherti R."/>
            <person name="Tsui H.-C.T."/>
            <person name="Winkler M.E."/>
        </authorList>
    </citation>
    <scope>NUCLEOTIDE SEQUENCE</scope>
</reference>
<protein>
    <recommendedName>
        <fullName evidence="2">Branched-chain-amino-acid aminotransferase</fullName>
    </recommendedName>
</protein>
<evidence type="ECO:0008006" key="2">
    <source>
        <dbReference type="Google" id="ProtNLM"/>
    </source>
</evidence>
<evidence type="ECO:0000313" key="1">
    <source>
        <dbReference type="EMBL" id="SVE40588.1"/>
    </source>
</evidence>
<dbReference type="EMBL" id="UINC01215071">
    <property type="protein sequence ID" value="SVE40588.1"/>
    <property type="molecule type" value="Genomic_DNA"/>
</dbReference>